<evidence type="ECO:0000256" key="6">
    <source>
        <dbReference type="ARBA" id="ARBA00022723"/>
    </source>
</evidence>
<dbReference type="PANTHER" id="PTHR23076">
    <property type="entry name" value="METALLOPROTEASE M41 FTSH"/>
    <property type="match status" value="1"/>
</dbReference>
<keyword evidence="4 15" id="KW-0645">Protease</keyword>
<keyword evidence="7 15" id="KW-0547">Nucleotide-binding</keyword>
<dbReference type="Proteomes" id="UP000182860">
    <property type="component" value="Unassembled WGS sequence"/>
</dbReference>
<dbReference type="EC" id="3.4.24.-" evidence="15"/>
<keyword evidence="8 15" id="KW-0378">Hydrolase</keyword>
<comment type="function">
    <text evidence="15">Acts as a processive, ATP-dependent zinc metallopeptidase for both cytoplasmic and membrane proteins. Plays a role in the quality control of integral membrane proteins.</text>
</comment>
<keyword evidence="18" id="KW-0131">Cell cycle</keyword>
<dbReference type="HAMAP" id="MF_01458">
    <property type="entry name" value="FtsH"/>
    <property type="match status" value="1"/>
</dbReference>
<dbReference type="EMBL" id="MNUV01000029">
    <property type="protein sequence ID" value="OIO07730.1"/>
    <property type="molecule type" value="Genomic_DNA"/>
</dbReference>
<dbReference type="NCBIfam" id="TIGR01241">
    <property type="entry name" value="FtsH_fam"/>
    <property type="match status" value="1"/>
</dbReference>
<evidence type="ECO:0000256" key="5">
    <source>
        <dbReference type="ARBA" id="ARBA00022692"/>
    </source>
</evidence>
<feature type="binding site" evidence="15">
    <location>
        <position position="425"/>
    </location>
    <ligand>
        <name>Zn(2+)</name>
        <dbReference type="ChEBI" id="CHEBI:29105"/>
        <note>catalytic</note>
    </ligand>
</feature>
<evidence type="ECO:0000256" key="16">
    <source>
        <dbReference type="RuleBase" id="RU003651"/>
    </source>
</evidence>
<dbReference type="Pfam" id="PF06480">
    <property type="entry name" value="FtsH_ext"/>
    <property type="match status" value="1"/>
</dbReference>
<keyword evidence="5 15" id="KW-0812">Transmembrane</keyword>
<dbReference type="GO" id="GO:0008270">
    <property type="term" value="F:zinc ion binding"/>
    <property type="evidence" value="ECO:0007669"/>
    <property type="project" value="UniProtKB-UniRule"/>
</dbReference>
<name>A0A1J4T7H8_9BACT</name>
<dbReference type="Pfam" id="PF17862">
    <property type="entry name" value="AAA_lid_3"/>
    <property type="match status" value="1"/>
</dbReference>
<evidence type="ECO:0000256" key="9">
    <source>
        <dbReference type="ARBA" id="ARBA00022833"/>
    </source>
</evidence>
<evidence type="ECO:0000256" key="4">
    <source>
        <dbReference type="ARBA" id="ARBA00022670"/>
    </source>
</evidence>
<comment type="caution">
    <text evidence="15">Lacks conserved residue(s) required for the propagation of feature annotation.</text>
</comment>
<dbReference type="GO" id="GO:0016887">
    <property type="term" value="F:ATP hydrolysis activity"/>
    <property type="evidence" value="ECO:0007669"/>
    <property type="project" value="UniProtKB-UniRule"/>
</dbReference>
<dbReference type="InterPro" id="IPR003959">
    <property type="entry name" value="ATPase_AAA_core"/>
</dbReference>
<comment type="subunit">
    <text evidence="15">Homohexamer.</text>
</comment>
<dbReference type="InterPro" id="IPR037219">
    <property type="entry name" value="Peptidase_M41-like"/>
</dbReference>
<keyword evidence="6 15" id="KW-0479">Metal-binding</keyword>
<evidence type="ECO:0000256" key="14">
    <source>
        <dbReference type="ARBA" id="ARBA00061570"/>
    </source>
</evidence>
<feature type="binding site" evidence="15">
    <location>
        <begin position="203"/>
        <end position="210"/>
    </location>
    <ligand>
        <name>ATP</name>
        <dbReference type="ChEBI" id="CHEBI:30616"/>
    </ligand>
</feature>
<comment type="similarity">
    <text evidence="14 15">In the central section; belongs to the AAA ATPase family.</text>
</comment>
<dbReference type="FunFam" id="3.40.50.300:FF:000001">
    <property type="entry name" value="ATP-dependent zinc metalloprotease FtsH"/>
    <property type="match status" value="1"/>
</dbReference>
<feature type="binding site" evidence="15">
    <location>
        <position position="429"/>
    </location>
    <ligand>
        <name>Zn(2+)</name>
        <dbReference type="ChEBI" id="CHEBI:29105"/>
        <note>catalytic</note>
    </ligand>
</feature>
<dbReference type="GO" id="GO:0006508">
    <property type="term" value="P:proteolysis"/>
    <property type="evidence" value="ECO:0007669"/>
    <property type="project" value="UniProtKB-KW"/>
</dbReference>
<evidence type="ECO:0000256" key="10">
    <source>
        <dbReference type="ARBA" id="ARBA00022840"/>
    </source>
</evidence>
<keyword evidence="10 15" id="KW-0067">ATP-binding</keyword>
<dbReference type="Pfam" id="PF00004">
    <property type="entry name" value="AAA"/>
    <property type="match status" value="1"/>
</dbReference>
<keyword evidence="18" id="KW-0132">Cell division</keyword>
<dbReference type="InterPro" id="IPR027417">
    <property type="entry name" value="P-loop_NTPase"/>
</dbReference>
<dbReference type="InterPro" id="IPR041569">
    <property type="entry name" value="AAA_lid_3"/>
</dbReference>
<comment type="similarity">
    <text evidence="2 15">In the C-terminal section; belongs to the peptidase M41 family.</text>
</comment>
<evidence type="ECO:0000256" key="11">
    <source>
        <dbReference type="ARBA" id="ARBA00022989"/>
    </source>
</evidence>
<organism evidence="18 19">
    <name type="scientific">Candidatus Falkowbacteria bacterium CG1_02_41_21</name>
    <dbReference type="NCBI Taxonomy" id="1805147"/>
    <lineage>
        <taxon>Bacteria</taxon>
        <taxon>Candidatus Falkowiibacteriota</taxon>
    </lineage>
</organism>
<dbReference type="SUPFAM" id="SSF52540">
    <property type="entry name" value="P-loop containing nucleoside triphosphate hydrolases"/>
    <property type="match status" value="1"/>
</dbReference>
<evidence type="ECO:0000256" key="1">
    <source>
        <dbReference type="ARBA" id="ARBA00004370"/>
    </source>
</evidence>
<dbReference type="InterPro" id="IPR011546">
    <property type="entry name" value="Pept_M41_FtsH_extracell"/>
</dbReference>
<dbReference type="Gene3D" id="1.20.58.760">
    <property type="entry name" value="Peptidase M41"/>
    <property type="match status" value="1"/>
</dbReference>
<evidence type="ECO:0000256" key="7">
    <source>
        <dbReference type="ARBA" id="ARBA00022741"/>
    </source>
</evidence>
<dbReference type="Pfam" id="PF01434">
    <property type="entry name" value="Peptidase_M41"/>
    <property type="match status" value="1"/>
</dbReference>
<gene>
    <name evidence="15" type="primary">ftsH</name>
    <name evidence="18" type="ORF">AUJ35_01645</name>
</gene>
<dbReference type="GO" id="GO:0005886">
    <property type="term" value="C:plasma membrane"/>
    <property type="evidence" value="ECO:0007669"/>
    <property type="project" value="UniProtKB-SubCell"/>
</dbReference>
<protein>
    <recommendedName>
        <fullName evidence="15">ATP-dependent zinc metalloprotease FtsH</fullName>
        <ecNumber evidence="15">3.4.24.-</ecNumber>
    </recommendedName>
</protein>
<dbReference type="AlphaFoldDB" id="A0A1J4T7H8"/>
<keyword evidence="12 15" id="KW-0482">Metalloprotease</keyword>
<keyword evidence="3 15" id="KW-1003">Cell membrane</keyword>
<feature type="active site" evidence="15">
    <location>
        <position position="426"/>
    </location>
</feature>
<dbReference type="GO" id="GO:0030163">
    <property type="term" value="P:protein catabolic process"/>
    <property type="evidence" value="ECO:0007669"/>
    <property type="project" value="UniProtKB-UniRule"/>
</dbReference>
<dbReference type="Gene3D" id="3.40.50.300">
    <property type="entry name" value="P-loop containing nucleotide triphosphate hydrolases"/>
    <property type="match status" value="1"/>
</dbReference>
<comment type="similarity">
    <text evidence="16">Belongs to the AAA ATPase family.</text>
</comment>
<comment type="cofactor">
    <cofactor evidence="15">
        <name>Zn(2+)</name>
        <dbReference type="ChEBI" id="CHEBI:29105"/>
    </cofactor>
    <text evidence="15">Binds 1 zinc ion per subunit.</text>
</comment>
<dbReference type="InterPro" id="IPR003960">
    <property type="entry name" value="ATPase_AAA_CS"/>
</dbReference>
<evidence type="ECO:0000256" key="3">
    <source>
        <dbReference type="ARBA" id="ARBA00022475"/>
    </source>
</evidence>
<comment type="subcellular location">
    <subcellularLocation>
        <location evidence="15">Cell membrane</location>
        <topology evidence="15">Multi-pass membrane protein</topology>
        <orientation evidence="15">Cytoplasmic side</orientation>
    </subcellularLocation>
    <subcellularLocation>
        <location evidence="1">Membrane</location>
    </subcellularLocation>
</comment>
<keyword evidence="9 15" id="KW-0862">Zinc</keyword>
<dbReference type="InterPro" id="IPR003593">
    <property type="entry name" value="AAA+_ATPase"/>
</dbReference>
<accession>A0A1J4T7H8</accession>
<evidence type="ECO:0000313" key="19">
    <source>
        <dbReference type="Proteomes" id="UP000182860"/>
    </source>
</evidence>
<dbReference type="CDD" id="cd19501">
    <property type="entry name" value="RecA-like_FtsH"/>
    <property type="match status" value="1"/>
</dbReference>
<dbReference type="SUPFAM" id="SSF140990">
    <property type="entry name" value="FtsH protease domain-like"/>
    <property type="match status" value="1"/>
</dbReference>
<dbReference type="SMART" id="SM00382">
    <property type="entry name" value="AAA"/>
    <property type="match status" value="1"/>
</dbReference>
<dbReference type="PROSITE" id="PS00674">
    <property type="entry name" value="AAA"/>
    <property type="match status" value="1"/>
</dbReference>
<evidence type="ECO:0000256" key="13">
    <source>
        <dbReference type="ARBA" id="ARBA00023136"/>
    </source>
</evidence>
<feature type="domain" description="AAA+ ATPase" evidence="17">
    <location>
        <begin position="195"/>
        <end position="334"/>
    </location>
</feature>
<evidence type="ECO:0000256" key="2">
    <source>
        <dbReference type="ARBA" id="ARBA00010044"/>
    </source>
</evidence>
<dbReference type="Gene3D" id="1.10.8.60">
    <property type="match status" value="1"/>
</dbReference>
<feature type="binding site" evidence="15">
    <location>
        <position position="501"/>
    </location>
    <ligand>
        <name>Zn(2+)</name>
        <dbReference type="ChEBI" id="CHEBI:29105"/>
        <note>catalytic</note>
    </ligand>
</feature>
<dbReference type="GO" id="GO:0004176">
    <property type="term" value="F:ATP-dependent peptidase activity"/>
    <property type="evidence" value="ECO:0007669"/>
    <property type="project" value="InterPro"/>
</dbReference>
<keyword evidence="13 15" id="KW-0472">Membrane</keyword>
<dbReference type="FunFam" id="1.20.58.760:FF:000001">
    <property type="entry name" value="ATP-dependent zinc metalloprotease FtsH"/>
    <property type="match status" value="1"/>
</dbReference>
<reference evidence="18 19" key="1">
    <citation type="journal article" date="2016" name="Environ. Microbiol.">
        <title>Genomic resolution of a cold subsurface aquifer community provides metabolic insights for novel microbes adapted to high CO concentrations.</title>
        <authorList>
            <person name="Probst A.J."/>
            <person name="Castelle C.J."/>
            <person name="Singh A."/>
            <person name="Brown C.T."/>
            <person name="Anantharaman K."/>
            <person name="Sharon I."/>
            <person name="Hug L.A."/>
            <person name="Burstein D."/>
            <person name="Emerson J.B."/>
            <person name="Thomas B.C."/>
            <person name="Banfield J.F."/>
        </authorList>
    </citation>
    <scope>NUCLEOTIDE SEQUENCE [LARGE SCALE GENOMIC DNA]</scope>
    <source>
        <strain evidence="18">CG1_02_41_21</strain>
    </source>
</reference>
<dbReference type="GO" id="GO:0051301">
    <property type="term" value="P:cell division"/>
    <property type="evidence" value="ECO:0007669"/>
    <property type="project" value="UniProtKB-KW"/>
</dbReference>
<comment type="caution">
    <text evidence="18">The sequence shown here is derived from an EMBL/GenBank/DDBJ whole genome shotgun (WGS) entry which is preliminary data.</text>
</comment>
<evidence type="ECO:0000256" key="8">
    <source>
        <dbReference type="ARBA" id="ARBA00022801"/>
    </source>
</evidence>
<sequence length="607" mass="67337">MKNLFKNFFIYFLAFLIIASVFSAFSAKSPKSDKVGLEFLVNEINNGQVASVLVNGDEVQITMKDGSQKVAQKETGESLSTLLKNFNIDSQKLAAVNIKIKETDGMNFWLMTVLPIMLPILLIGAFLYFTMRGVASANSRAMSFGQSGAKEFQTDQKIKVTFDDIAGAKEAKEELKEIVEFLRFPKKFHDLGARIPKGVLLLGNPGTGKTLMARCVAGEANVPFFHISGSEFVEMFVGVGASRVRSLFQKAKKSSPCIVFIDEIDAVGRKRGSGMGGSHDEREQTLNQILVEMDGFEPNANIIVVAATNRPDVLDPALLRPGRFDRQVVIDIPDIKDRDEILHVHARKKPLVAGADLHKIAERTPGFSGADLENVLNEAAILTARRDKKLIGMEEMYESIEKVMMGPERKSRIITEKEKKITAYHEAGHALVAHFLPNTDAVHKVSIISRGSAGGYTLKLPSVDRHMHSKTEYIEELAVLLAGHFAEKEIFGEVTTGATSDLRRATSLARSLITDFGMSNMLGPRTFGEKEEMIFLGREIHEQRDYSEKVAEKIDEEINVFITEAGKTAVRIIRDKKEYLEKIVAELLEKETIEKEAFEAIVGPKVV</sequence>
<evidence type="ECO:0000313" key="18">
    <source>
        <dbReference type="EMBL" id="OIO07730.1"/>
    </source>
</evidence>
<dbReference type="FunFam" id="1.10.8.60:FF:000001">
    <property type="entry name" value="ATP-dependent zinc metalloprotease FtsH"/>
    <property type="match status" value="1"/>
</dbReference>
<dbReference type="GO" id="GO:0004222">
    <property type="term" value="F:metalloendopeptidase activity"/>
    <property type="evidence" value="ECO:0007669"/>
    <property type="project" value="InterPro"/>
</dbReference>
<dbReference type="PANTHER" id="PTHR23076:SF97">
    <property type="entry name" value="ATP-DEPENDENT ZINC METALLOPROTEASE YME1L1"/>
    <property type="match status" value="1"/>
</dbReference>
<dbReference type="InterPro" id="IPR000642">
    <property type="entry name" value="Peptidase_M41"/>
</dbReference>
<evidence type="ECO:0000256" key="12">
    <source>
        <dbReference type="ARBA" id="ARBA00023049"/>
    </source>
</evidence>
<keyword evidence="11 15" id="KW-1133">Transmembrane helix</keyword>
<evidence type="ECO:0000256" key="15">
    <source>
        <dbReference type="HAMAP-Rule" id="MF_01458"/>
    </source>
</evidence>
<dbReference type="InterPro" id="IPR005936">
    <property type="entry name" value="FtsH"/>
</dbReference>
<feature type="transmembrane region" description="Helical" evidence="15">
    <location>
        <begin position="108"/>
        <end position="130"/>
    </location>
</feature>
<dbReference type="GO" id="GO:0005524">
    <property type="term" value="F:ATP binding"/>
    <property type="evidence" value="ECO:0007669"/>
    <property type="project" value="UniProtKB-UniRule"/>
</dbReference>
<proteinExistence type="inferred from homology"/>
<evidence type="ECO:0000259" key="17">
    <source>
        <dbReference type="SMART" id="SM00382"/>
    </source>
</evidence>